<sequence>MNDLIRNAIVFLLCFPFLVEGQSLYRANSSFELELSGATMDHYEWIIDMPNGKTIEYRTKNATSGILQYSGIGKYHIYVRGKTQDGCYSNWIDREIQITPSTLGIEDQIILYRDRTQYFSLNTNDKYLKTGASYKWCDAIRRYAELSKDGKIVIYPKVERGCIPYQIDDIKTELQTVIIQTQPYPTSSNRVVCNSESYILRGDHLEGDVSKNDYSTFQHRLKYTLHTLVTKQGNCIEMNEHGVFHYKQEIKTKNRDSFYYTITDLLTNEHAEGCCYIYPTCNEEVHLDDIFILNGKETIEDNFSENDNNDCFQANMKTIGTNGIFELKKGGHFVYKAINTKEPFIDKAILSSNKSTNKDCFRCYIINIPRHQNFTPVKVKMDELCYPYEAPLTIKINGIKEGVHYEVLDSQRQPLHPKVTIVGGKSSNILLKVPSESVDLYGKMYIEASQPEILYKEIVGEFEIETHRSLDFDYELKKNYDQSTINLLFSPFYDAQSTYTIYGSKEIKELIAQTQSSEISIPWSNTLPETIYVIREDQQCESQYKKIDLSIEDFNKVRPYNTITPNGDGLNDKWIIQNIEWYPHNKVFIFNRWGKEIIQIENYNNTTKVWDGKTRGQKVVTDGTVYYLIEIPNYPTLKGWLLIRGGSND</sequence>
<accession>A0AC61NP64</accession>
<reference evidence="1" key="1">
    <citation type="submission" date="2021-08" db="EMBL/GenBank/DDBJ databases">
        <title>Novel anaerobic bacterium isolated from sea squirt in East Sea, Republic of Korea.</title>
        <authorList>
            <person name="Nguyen T.H."/>
            <person name="Li Z."/>
            <person name="Lee Y.-J."/>
            <person name="Ko J."/>
            <person name="Kim S.-G."/>
        </authorList>
    </citation>
    <scope>NUCLEOTIDE SEQUENCE</scope>
    <source>
        <strain evidence="1">KCTC 25031</strain>
    </source>
</reference>
<name>A0AC61NP64_9BACT</name>
<evidence type="ECO:0000313" key="1">
    <source>
        <dbReference type="EMBL" id="QZE13932.1"/>
    </source>
</evidence>
<evidence type="ECO:0000313" key="2">
    <source>
        <dbReference type="Proteomes" id="UP000826212"/>
    </source>
</evidence>
<keyword evidence="2" id="KW-1185">Reference proteome</keyword>
<proteinExistence type="predicted"/>
<dbReference type="Proteomes" id="UP000826212">
    <property type="component" value="Chromosome"/>
</dbReference>
<organism evidence="1 2">
    <name type="scientific">Halosquirtibacter laminarini</name>
    <dbReference type="NCBI Taxonomy" id="3374600"/>
    <lineage>
        <taxon>Bacteria</taxon>
        <taxon>Pseudomonadati</taxon>
        <taxon>Bacteroidota</taxon>
        <taxon>Bacteroidia</taxon>
        <taxon>Marinilabiliales</taxon>
        <taxon>Prolixibacteraceae</taxon>
        <taxon>Halosquirtibacter</taxon>
    </lineage>
</organism>
<protein>
    <submittedName>
        <fullName evidence="1">Gliding motility-associated C-terminal domain-containing protein</fullName>
    </submittedName>
</protein>
<dbReference type="EMBL" id="CP081303">
    <property type="protein sequence ID" value="QZE13932.1"/>
    <property type="molecule type" value="Genomic_DNA"/>
</dbReference>
<gene>
    <name evidence="1" type="ORF">K4L44_15595</name>
</gene>